<protein>
    <submittedName>
        <fullName evidence="1">MazG-like family protein</fullName>
    </submittedName>
</protein>
<name>A0A975AVU1_9THEO</name>
<organism evidence="1 2">
    <name type="scientific">Aceticella autotrophica</name>
    <dbReference type="NCBI Taxonomy" id="2755338"/>
    <lineage>
        <taxon>Bacteria</taxon>
        <taxon>Bacillati</taxon>
        <taxon>Bacillota</taxon>
        <taxon>Clostridia</taxon>
        <taxon>Thermoanaerobacterales</taxon>
        <taxon>Thermoanaerobacteraceae</taxon>
        <taxon>Aceticella</taxon>
    </lineage>
</organism>
<dbReference type="RefSeq" id="WP_284680042.1">
    <property type="nucleotide sequence ID" value="NZ_CP060096.1"/>
</dbReference>
<dbReference type="Proteomes" id="UP000671913">
    <property type="component" value="Chromosome"/>
</dbReference>
<dbReference type="GO" id="GO:0047429">
    <property type="term" value="F:nucleoside triphosphate diphosphatase activity"/>
    <property type="evidence" value="ECO:0007669"/>
    <property type="project" value="InterPro"/>
</dbReference>
<gene>
    <name evidence="1" type="ORF">ACETAC_11055</name>
</gene>
<dbReference type="AlphaFoldDB" id="A0A975AVU1"/>
<proteinExistence type="predicted"/>
<evidence type="ECO:0000313" key="1">
    <source>
        <dbReference type="EMBL" id="QSZ27348.1"/>
    </source>
</evidence>
<sequence length="101" mass="11871">MEGNFDIAKNIKNIENLKIQLLNYTASLFNAFNDDDKSLELIDDICNILITAYLLGNKLGYDFTEIDEEIRKKIKLIPSDIKQNDEYNYKEFAVYLQNKQR</sequence>
<dbReference type="KEGG" id="aaut:ACETAC_11055"/>
<dbReference type="InterPro" id="IPR025984">
    <property type="entry name" value="DCTPP"/>
</dbReference>
<accession>A0A975AVU1</accession>
<keyword evidence="2" id="KW-1185">Reference proteome</keyword>
<reference evidence="1" key="1">
    <citation type="submission" date="2020-08" db="EMBL/GenBank/DDBJ databases">
        <title>Genomic insights into the carbon and energy metabolism of the first obligate autotrophic acetogenic bacterium Aceticella autotrophica gen. nov., sp. nov.</title>
        <authorList>
            <person name="Toshchakov S.V."/>
            <person name="Elcheninov A.G."/>
            <person name="Kublanov I.V."/>
            <person name="Frolov E.N."/>
            <person name="Lebedinsky A.V."/>
        </authorList>
    </citation>
    <scope>NUCLEOTIDE SEQUENCE</scope>
    <source>
        <strain evidence="1">3443-3Ac</strain>
    </source>
</reference>
<evidence type="ECO:0000313" key="2">
    <source>
        <dbReference type="Proteomes" id="UP000671913"/>
    </source>
</evidence>
<dbReference type="Pfam" id="PF12643">
    <property type="entry name" value="MazG-like"/>
    <property type="match status" value="1"/>
</dbReference>
<dbReference type="GO" id="GO:0009143">
    <property type="term" value="P:nucleoside triphosphate catabolic process"/>
    <property type="evidence" value="ECO:0007669"/>
    <property type="project" value="InterPro"/>
</dbReference>
<dbReference type="EMBL" id="CP060096">
    <property type="protein sequence ID" value="QSZ27348.1"/>
    <property type="molecule type" value="Genomic_DNA"/>
</dbReference>